<dbReference type="Pfam" id="PF24751">
    <property type="entry name" value="DUF7696"/>
    <property type="match status" value="1"/>
</dbReference>
<accession>A0A6S7BPC1</accession>
<keyword evidence="2" id="KW-1185">Reference proteome</keyword>
<dbReference type="Proteomes" id="UP000494115">
    <property type="component" value="Unassembled WGS sequence"/>
</dbReference>
<evidence type="ECO:0000313" key="2">
    <source>
        <dbReference type="Proteomes" id="UP000494115"/>
    </source>
</evidence>
<dbReference type="EMBL" id="CADIKM010000112">
    <property type="protein sequence ID" value="CAB3807871.1"/>
    <property type="molecule type" value="Genomic_DNA"/>
</dbReference>
<protein>
    <submittedName>
        <fullName evidence="1">Uncharacterized protein</fullName>
    </submittedName>
</protein>
<organism evidence="1 2">
    <name type="scientific">Pararobbsia alpina</name>
    <dbReference type="NCBI Taxonomy" id="621374"/>
    <lineage>
        <taxon>Bacteria</taxon>
        <taxon>Pseudomonadati</taxon>
        <taxon>Pseudomonadota</taxon>
        <taxon>Betaproteobacteria</taxon>
        <taxon>Burkholderiales</taxon>
        <taxon>Burkholderiaceae</taxon>
        <taxon>Pararobbsia</taxon>
    </lineage>
</organism>
<name>A0A6S7BPC1_9BURK</name>
<sequence length="162" mass="18290">MLREDDFASSSEPVDCYSAPWSVMFPSGDMTVRFLLKPKLVPARDGLFLFPLPEIFVMTQLNRIDSLVADTIRTTLTQRRESANSQSPEWRAFCEAAYVAALTEQERSDYPTLVSEHRGPDFAKSLASDAEEIRLKVIAYLKRNSPNERSRRTGGLGPAQHH</sequence>
<reference evidence="1 2" key="1">
    <citation type="submission" date="2020-04" db="EMBL/GenBank/DDBJ databases">
        <authorList>
            <person name="De Canck E."/>
        </authorList>
    </citation>
    <scope>NUCLEOTIDE SEQUENCE [LARGE SCALE GENOMIC DNA]</scope>
    <source>
        <strain evidence="1 2">LMG 28138</strain>
    </source>
</reference>
<evidence type="ECO:0000313" key="1">
    <source>
        <dbReference type="EMBL" id="CAB3807871.1"/>
    </source>
</evidence>
<dbReference type="RefSeq" id="WP_425511489.1">
    <property type="nucleotide sequence ID" value="NZ_CADIKM010000112.1"/>
</dbReference>
<gene>
    <name evidence="1" type="ORF">LMG28138_05977</name>
</gene>
<dbReference type="AlphaFoldDB" id="A0A6S7BPC1"/>
<dbReference type="InterPro" id="IPR056113">
    <property type="entry name" value="DUF7696"/>
</dbReference>
<proteinExistence type="predicted"/>